<dbReference type="GO" id="GO:0016853">
    <property type="term" value="F:isomerase activity"/>
    <property type="evidence" value="ECO:0007669"/>
    <property type="project" value="UniProtKB-KW"/>
</dbReference>
<accession>A0A1H0ICY6</accession>
<sequence>MIDPDAPPPETPRRRHLGAVLGLALLAGAAVGALGLYVARGSAGNEVAGACPAKAALSAALDAAAQGEVAAMRPLDTPFDLTPVAFQHDGQPTTLGALRGQALLLNIWATWCAPCRAEMPELDELEREAGDESFAVVPVNVDLGDDAKPRAFYAETGLKSLPYMRDETMGIFNTLNGQGVAFGLPVTLLVDAEGCARAAMNGPAAWASPDAIRLIDALKSDATAVPAS</sequence>
<keyword evidence="4" id="KW-1133">Transmembrane helix</keyword>
<dbReference type="InterPro" id="IPR050553">
    <property type="entry name" value="Thioredoxin_ResA/DsbE_sf"/>
</dbReference>
<keyword evidence="3" id="KW-0676">Redox-active center</keyword>
<dbReference type="OrthoDB" id="9799347at2"/>
<keyword evidence="6" id="KW-0413">Isomerase</keyword>
<evidence type="ECO:0000313" key="7">
    <source>
        <dbReference type="Proteomes" id="UP000198793"/>
    </source>
</evidence>
<evidence type="ECO:0000256" key="4">
    <source>
        <dbReference type="SAM" id="Phobius"/>
    </source>
</evidence>
<dbReference type="InterPro" id="IPR013766">
    <property type="entry name" value="Thioredoxin_domain"/>
</dbReference>
<keyword evidence="7" id="KW-1185">Reference proteome</keyword>
<proteinExistence type="predicted"/>
<dbReference type="Gene3D" id="3.40.30.10">
    <property type="entry name" value="Glutaredoxin"/>
    <property type="match status" value="1"/>
</dbReference>
<dbReference type="InterPro" id="IPR017937">
    <property type="entry name" value="Thioredoxin_CS"/>
</dbReference>
<dbReference type="RefSeq" id="WP_090673519.1">
    <property type="nucleotide sequence ID" value="NZ_FNIT01000005.1"/>
</dbReference>
<evidence type="ECO:0000259" key="5">
    <source>
        <dbReference type="PROSITE" id="PS51352"/>
    </source>
</evidence>
<keyword evidence="4" id="KW-0812">Transmembrane</keyword>
<comment type="subcellular location">
    <subcellularLocation>
        <location evidence="1">Cell envelope</location>
    </subcellularLocation>
</comment>
<feature type="transmembrane region" description="Helical" evidence="4">
    <location>
        <begin position="20"/>
        <end position="39"/>
    </location>
</feature>
<dbReference type="PANTHER" id="PTHR42852">
    <property type="entry name" value="THIOL:DISULFIDE INTERCHANGE PROTEIN DSBE"/>
    <property type="match status" value="1"/>
</dbReference>
<dbReference type="InterPro" id="IPR013740">
    <property type="entry name" value="Redoxin"/>
</dbReference>
<dbReference type="GO" id="GO:0017004">
    <property type="term" value="P:cytochrome complex assembly"/>
    <property type="evidence" value="ECO:0007669"/>
    <property type="project" value="UniProtKB-KW"/>
</dbReference>
<dbReference type="AlphaFoldDB" id="A0A1H0ICY6"/>
<feature type="domain" description="Thioredoxin" evidence="5">
    <location>
        <begin position="50"/>
        <end position="220"/>
    </location>
</feature>
<dbReference type="PANTHER" id="PTHR42852:SF17">
    <property type="entry name" value="THIOREDOXIN-LIKE PROTEIN HI_1115"/>
    <property type="match status" value="1"/>
</dbReference>
<dbReference type="CDD" id="cd02966">
    <property type="entry name" value="TlpA_like_family"/>
    <property type="match status" value="1"/>
</dbReference>
<keyword evidence="4" id="KW-0472">Membrane</keyword>
<dbReference type="GO" id="GO:0015036">
    <property type="term" value="F:disulfide oxidoreductase activity"/>
    <property type="evidence" value="ECO:0007669"/>
    <property type="project" value="UniProtKB-ARBA"/>
</dbReference>
<evidence type="ECO:0000256" key="1">
    <source>
        <dbReference type="ARBA" id="ARBA00004196"/>
    </source>
</evidence>
<dbReference type="InterPro" id="IPR036249">
    <property type="entry name" value="Thioredoxin-like_sf"/>
</dbReference>
<dbReference type="NCBIfam" id="NF047696">
    <property type="entry name" value="ThlDiSintTplARhiz"/>
    <property type="match status" value="1"/>
</dbReference>
<protein>
    <submittedName>
        <fullName evidence="6">Thiol-disulfide isomerase or thioredoxin</fullName>
    </submittedName>
</protein>
<gene>
    <name evidence="6" type="ORF">SAMN05192530_10573</name>
</gene>
<reference evidence="6 7" key="1">
    <citation type="submission" date="2016-10" db="EMBL/GenBank/DDBJ databases">
        <authorList>
            <person name="de Groot N.N."/>
        </authorList>
    </citation>
    <scope>NUCLEOTIDE SEQUENCE [LARGE SCALE GENOMIC DNA]</scope>
    <source>
        <strain evidence="7">L7-484,KACC 16230,DSM 25025</strain>
    </source>
</reference>
<dbReference type="Proteomes" id="UP000198793">
    <property type="component" value="Unassembled WGS sequence"/>
</dbReference>
<name>A0A1H0ICY6_9HYPH</name>
<dbReference type="SUPFAM" id="SSF52833">
    <property type="entry name" value="Thioredoxin-like"/>
    <property type="match status" value="1"/>
</dbReference>
<dbReference type="PROSITE" id="PS51352">
    <property type="entry name" value="THIOREDOXIN_2"/>
    <property type="match status" value="1"/>
</dbReference>
<organism evidence="6 7">
    <name type="scientific">Aureimonas jatrophae</name>
    <dbReference type="NCBI Taxonomy" id="1166073"/>
    <lineage>
        <taxon>Bacteria</taxon>
        <taxon>Pseudomonadati</taxon>
        <taxon>Pseudomonadota</taxon>
        <taxon>Alphaproteobacteria</taxon>
        <taxon>Hyphomicrobiales</taxon>
        <taxon>Aurantimonadaceae</taxon>
        <taxon>Aureimonas</taxon>
    </lineage>
</organism>
<dbReference type="STRING" id="1166073.SAMN05192530_10573"/>
<evidence type="ECO:0000256" key="2">
    <source>
        <dbReference type="ARBA" id="ARBA00022748"/>
    </source>
</evidence>
<evidence type="ECO:0000256" key="3">
    <source>
        <dbReference type="ARBA" id="ARBA00023284"/>
    </source>
</evidence>
<dbReference type="PROSITE" id="PS00194">
    <property type="entry name" value="THIOREDOXIN_1"/>
    <property type="match status" value="1"/>
</dbReference>
<dbReference type="Pfam" id="PF08534">
    <property type="entry name" value="Redoxin"/>
    <property type="match status" value="1"/>
</dbReference>
<keyword evidence="2" id="KW-0201">Cytochrome c-type biogenesis</keyword>
<dbReference type="EMBL" id="FNIT01000005">
    <property type="protein sequence ID" value="SDO29226.1"/>
    <property type="molecule type" value="Genomic_DNA"/>
</dbReference>
<evidence type="ECO:0000313" key="6">
    <source>
        <dbReference type="EMBL" id="SDO29226.1"/>
    </source>
</evidence>
<dbReference type="GO" id="GO:0030313">
    <property type="term" value="C:cell envelope"/>
    <property type="evidence" value="ECO:0007669"/>
    <property type="project" value="UniProtKB-SubCell"/>
</dbReference>